<gene>
    <name evidence="2" type="ORF">Taro_054757</name>
</gene>
<accession>A0A843XRC7</accession>
<evidence type="ECO:0000313" key="3">
    <source>
        <dbReference type="Proteomes" id="UP000652761"/>
    </source>
</evidence>
<feature type="transmembrane region" description="Helical" evidence="1">
    <location>
        <begin position="56"/>
        <end position="78"/>
    </location>
</feature>
<evidence type="ECO:0000313" key="2">
    <source>
        <dbReference type="EMBL" id="MQM21713.1"/>
    </source>
</evidence>
<dbReference type="AlphaFoldDB" id="A0A843XRC7"/>
<protein>
    <submittedName>
        <fullName evidence="2">Uncharacterized protein</fullName>
    </submittedName>
</protein>
<keyword evidence="3" id="KW-1185">Reference proteome</keyword>
<organism evidence="2 3">
    <name type="scientific">Colocasia esculenta</name>
    <name type="common">Wild taro</name>
    <name type="synonym">Arum esculentum</name>
    <dbReference type="NCBI Taxonomy" id="4460"/>
    <lineage>
        <taxon>Eukaryota</taxon>
        <taxon>Viridiplantae</taxon>
        <taxon>Streptophyta</taxon>
        <taxon>Embryophyta</taxon>
        <taxon>Tracheophyta</taxon>
        <taxon>Spermatophyta</taxon>
        <taxon>Magnoliopsida</taxon>
        <taxon>Liliopsida</taxon>
        <taxon>Araceae</taxon>
        <taxon>Aroideae</taxon>
        <taxon>Colocasieae</taxon>
        <taxon>Colocasia</taxon>
    </lineage>
</organism>
<comment type="caution">
    <text evidence="2">The sequence shown here is derived from an EMBL/GenBank/DDBJ whole genome shotgun (WGS) entry which is preliminary data.</text>
</comment>
<keyword evidence="1" id="KW-0472">Membrane</keyword>
<keyword evidence="1" id="KW-1133">Transmembrane helix</keyword>
<keyword evidence="1" id="KW-0812">Transmembrane</keyword>
<dbReference type="EMBL" id="NMUH01011462">
    <property type="protein sequence ID" value="MQM21713.1"/>
    <property type="molecule type" value="Genomic_DNA"/>
</dbReference>
<dbReference type="Proteomes" id="UP000652761">
    <property type="component" value="Unassembled WGS sequence"/>
</dbReference>
<name>A0A843XRC7_COLES</name>
<sequence>MMSRPAWRPRHHRDALGCHDKVATTWSAATVSQQTWVEDKTSVDAPDRLTSGSTEFPTVVFSVPLVVSSFASALLFVGETSQQRKDARRAEETGQ</sequence>
<proteinExistence type="predicted"/>
<reference evidence="2" key="1">
    <citation type="submission" date="2017-07" db="EMBL/GenBank/DDBJ databases">
        <title>Taro Niue Genome Assembly and Annotation.</title>
        <authorList>
            <person name="Atibalentja N."/>
            <person name="Keating K."/>
            <person name="Fields C.J."/>
        </authorList>
    </citation>
    <scope>NUCLEOTIDE SEQUENCE</scope>
    <source>
        <strain evidence="2">Niue_2</strain>
        <tissue evidence="2">Leaf</tissue>
    </source>
</reference>
<evidence type="ECO:0000256" key="1">
    <source>
        <dbReference type="SAM" id="Phobius"/>
    </source>
</evidence>